<dbReference type="PANTHER" id="PTHR16166">
    <property type="entry name" value="VACUOLAR PROTEIN SORTING-ASSOCIATED PROTEIN VPS13"/>
    <property type="match status" value="1"/>
</dbReference>
<feature type="domain" description="Vacuolar protein sorting-associated protein 13 VPS13 adaptor binding" evidence="6">
    <location>
        <begin position="1938"/>
        <end position="2492"/>
    </location>
</feature>
<dbReference type="Pfam" id="PF25036">
    <property type="entry name" value="VPS13_VAB"/>
    <property type="match status" value="1"/>
</dbReference>
<feature type="compositionally biased region" description="Polar residues" evidence="4">
    <location>
        <begin position="472"/>
        <end position="491"/>
    </location>
</feature>
<comment type="caution">
    <text evidence="7">The sequence shown here is derived from an EMBL/GenBank/DDBJ whole genome shotgun (WGS) entry which is preliminary data.</text>
</comment>
<protein>
    <recommendedName>
        <fullName evidence="9">UBA domain-containing protein</fullName>
    </recommendedName>
</protein>
<dbReference type="Proteomes" id="UP001175271">
    <property type="component" value="Unassembled WGS sequence"/>
</dbReference>
<dbReference type="EMBL" id="JAUCMV010000005">
    <property type="protein sequence ID" value="KAK0393451.1"/>
    <property type="molecule type" value="Genomic_DNA"/>
</dbReference>
<accession>A0AA39LD87</accession>
<gene>
    <name evidence="7" type="ORF">QR680_000217</name>
</gene>
<evidence type="ECO:0000256" key="4">
    <source>
        <dbReference type="SAM" id="MobiDB-lite"/>
    </source>
</evidence>
<comment type="similarity">
    <text evidence="1">Belongs to the VPS13 family.</text>
</comment>
<sequence>MLEGLVAWVLNTYIGEYLEDLNTDQLSIALLQGQVELENVPLKKTALKKFDVPVQVKSGYLGKLTLSVPLTHMRSAPWVVKISDLLVLLGPSDGKYDVEFVERYEQTKKEQMLDELENFHKKQLLQALGIPILDESSQSQGSWWGASLVSTIVNNVQLILTNVHIRYEDDVSLPNHHPFNCGARIQKISVQTTDPQWKSGFVQPKEGENVFKILDLQGFSVYWNSGQPIHKEVASYKDLQKILAPEDTRNNNFVLQPFSASLKMEKNSSKLPLKATSPASPRFKFDFCLERVNIELSKRQFAEIRLLCREWARFDRARQHRKWRPLMSISEDGHSWWKFAYGRIAEPTRKQRSSQTWHFAYERAKQLNAYCRAYRKRLISIIEKEQAKQNPENGSSQNVPNINEDVVLMKQIERDSQYTYQELNLFRETVFRRLMKEREDAEEEDTSTEYGNQETHDAVDSIDAPRPPTPQSPKSGGSGRSTPIRSPNQAQSQQTWYGWMSSWFSSETPSEDNRPEVEQAESLLLDVLPDVKERPLPPYLQRLEKQLEDEIMDVLTESWDDSNVLRRDALLAEIMLHLEKMTIRFVDFDEEHAFGRTRVLAMDLWNVVGRLHLSPRHNSTTVTLSVGDMGIQRLQTESTIEANEKENGSADESVDKLEDADELFQDTSLIYGTTASHFVHETSKLLLAIGKSSDGTGEDGESDFEIEGQQFLPAKPIFQMVYRRRAPKLIARHTLEATFSSMSVMYDEDALEGLASLFDMESAFVDANNDGSTSETAEFEQQSHLFFTIKVPEVQVELRSRRSTLLGENNNEDGIAFSNLKIADVRMEVVRTEQFVTRANIAFGEIVLLDMFESPNQAILRAVTPKLNQSLSMSCPDLFKSEQTTAALSSSLPSKWAVFGPPKSAEKNKTAIRKASTFADEGYGLVTIDDRSLIRIKFVDSHHPAFEQQFEKTSVFVNVTVANVDLGVNRRTWVMLMDFFGLLGQPEAQKSTVTSARQSYSTKMNIMQTKATGEGVESQAHQTNTAEAYTLSCSFEIEKLALDMNYPANKTQLGRLSLTDAAVNVKLHLGDSSKPMQLDLTTTAVCLSDRTPFYSQLYDERLTITANDGATDRPTATIQLIKYMEPDPLLKRQFDMSLKMMIPSSMNTFYVHTHRYLTSVADFWCQLAELQQQVSNDRRSVVQSYDQHKSRCLMDICIDGNVNVAFPLNQFSRHVVLLETQAIAVSNDFVCASKIHNFKEYCLENPCPESDDYDCVIDAIEAHCKNASFFEAFCRSHDVSSPQFHHDDIPKFGDIYTNAPSTFQKFDFVKVNENLLNKPKTLKFIVYRNIDEFISHNAPNNAVILSIDDAELNVSTEFYRLIRGVLEKNFADPLIPVPETIPIEILQKPESTVETLSPIRYITFAFRLSFCNVVWNCRTLSPLTREGRTFAQLDLQKARISFDGFTDNQSEFNMTCDSAELIDCNNDCYVKNVFTTVLQPCWKGRGASALNLMFEADILMKKDEAPKVSIVLMNSRILLFPKFLNDALNYFLLNTDFIPPEEESHMHAPLCEIAKDGVIVRSHGVCVAPETLSDNRLLLKLNMKECDLVLIENPTSSNSLAIIAATTAVVNMTDIGGEISAVLEIQQLNVSWCLMSAPSETSCRLTNDFTATIQLGLERNEKTLTECAKAFVAGLPSITNPKHHLILQLNHVVGRMSYKDAMIVRSIVTKAMQHYQKTMESPPLITQGNASPSKQPAINIQRVALKANQLSMWLLDDYKGTSLPLARFIVSSICANYGSCSWTSSFNVGVDYFNQKLFEWKPLLEQWVIQKFVGTIKEKLCSVELQTRHLSTLDINLTQAFVQQFLHQSSRWDDIRRSVDSDMHGEAVMQSRSDHLPYLLRNDTGSEIVFTTGVDEILKARAQQRKPNVKWVTVPVGKTSTFEFPIKRLLQSDDSTGSGTRQIAVQVDGYSQVSPLNVDSVGCYYRNCHRAAHTQSGSSVITHTCLVAVVSMEKDGRKVVTLRSPLVVVNKLSQAAVLSIETKSSTSKGAISFLVDPGQQFAVPLKYSTSKLEFRPGGQWSTCTPKTVDWRTFSKSGAVKNVLVKFHAEKVGNYWMCISVKREHPETEYIPGHLITLVPPLTIMNLLPIDIEITTATGKRFPISAGKKFAATCINIDENTTVRVQTDRFYTPNSASICRSVLSDGSTMRRLDMPMSDSNGRPLDMYGNLTLGKGGCLELSLWVPYWVVNKSGIPLIIKQESASTDAAGQFEEHERAKDRHPLMFSLSDDRKSGKYCSLRVGNRYINDPGYSPRYSDRFALSPGVQALKLLVSHEQEATLIYNVGVDVRQGQGRYKDTQVVLLTPRYHLDNQSSSRLFLAHYEFVDRPHKHVSIDSKCNMIWNENFEDKRMLCVRMDGVKHWSCPFRIDQIGSFHVTMRDASDTPNFVRVEVSLNSAVFCVTFADACYFPPPIRIVNQSNVPVLYQQFSEKPREAHLRTICKARSTVDYAWDDLYAAKRVTLQVFENRSHSYDPNKPGNGPQLVYENNVFIRYLPSFTQRSPSGFTDDQELVLEVLQNGKVILNKMSISGGNSQNQLWKLASDGCLENIGMNQRSRSGERYVLDVLDRAEKALMMMKRNSARNKFQFWRLTSDQRLACGIENAYAEVRDKSSLFLSVGNTSKRECNDRGIPVAQLMGIQRQKPGSGVLNVECLHKGPTLVVRIVDQEEVVTAFAPKKTSVVTKSTESSSFTDGLSYEISVSMPSGVGFSLINGRDEELLYARFHGVSFHTRVSENNYRLTASVNVIQIDNQLTTSDKWQFVFCHMDALNDEADTPTYGENTERIDEWSNCAKVPALKVEMSCTPNQHYDAFECFRVKVSDMCVQLDEMLLWKLIEFIQESGATDSFQPDTLLQPPNMELERPDPLKARKCYFGTLDLEMGCAALSVVTIATSGLPPELRALKQQFNIKLVSFENASITMPPFRQLHYFETFSFLGETLRKFYMSELQKQTVNIVITMDAFGNPLGLATDIKESFQCLFLEGDVGGFVSGVGYGVTNSISKVASSFAHGVGSITYDEQHELMRQRMLRSSSQQDYNAALSHLYGGVKGLGVGLLGGFTAIFNNPYTGAKRGGLTGGIVGGLTGAVDAVTKPVQGVFDFVEGTASAMKEMIGSPSSRKSRFAEERVRAPRLPKGLGAANSSVKHIV</sequence>
<keyword evidence="8" id="KW-1185">Reference proteome</keyword>
<dbReference type="Pfam" id="PF12624">
    <property type="entry name" value="VPS13_N"/>
    <property type="match status" value="1"/>
</dbReference>
<evidence type="ECO:0000256" key="3">
    <source>
        <dbReference type="ARBA" id="ARBA00023055"/>
    </source>
</evidence>
<evidence type="ECO:0000256" key="1">
    <source>
        <dbReference type="ARBA" id="ARBA00006545"/>
    </source>
</evidence>
<feature type="domain" description="Chorein N-terminal" evidence="5">
    <location>
        <begin position="1"/>
        <end position="639"/>
    </location>
</feature>
<dbReference type="InterPro" id="IPR026854">
    <property type="entry name" value="VPS13_N"/>
</dbReference>
<dbReference type="InterPro" id="IPR026847">
    <property type="entry name" value="VPS13"/>
</dbReference>
<keyword evidence="3" id="KW-0445">Lipid transport</keyword>
<evidence type="ECO:0008006" key="9">
    <source>
        <dbReference type="Google" id="ProtNLM"/>
    </source>
</evidence>
<organism evidence="7 8">
    <name type="scientific">Steinernema hermaphroditum</name>
    <dbReference type="NCBI Taxonomy" id="289476"/>
    <lineage>
        <taxon>Eukaryota</taxon>
        <taxon>Metazoa</taxon>
        <taxon>Ecdysozoa</taxon>
        <taxon>Nematoda</taxon>
        <taxon>Chromadorea</taxon>
        <taxon>Rhabditida</taxon>
        <taxon>Tylenchina</taxon>
        <taxon>Panagrolaimomorpha</taxon>
        <taxon>Strongyloidoidea</taxon>
        <taxon>Steinernematidae</taxon>
        <taxon>Steinernema</taxon>
    </lineage>
</organism>
<dbReference type="InterPro" id="IPR035992">
    <property type="entry name" value="Ricin_B-like_lectins"/>
</dbReference>
<dbReference type="GO" id="GO:0006869">
    <property type="term" value="P:lipid transport"/>
    <property type="evidence" value="ECO:0007669"/>
    <property type="project" value="UniProtKB-KW"/>
</dbReference>
<name>A0AA39LD87_9BILA</name>
<dbReference type="GO" id="GO:0007005">
    <property type="term" value="P:mitochondrion organization"/>
    <property type="evidence" value="ECO:0007669"/>
    <property type="project" value="TreeGrafter"/>
</dbReference>
<dbReference type="InterPro" id="IPR009543">
    <property type="entry name" value="VPS13_VAB"/>
</dbReference>
<proteinExistence type="inferred from homology"/>
<dbReference type="GO" id="GO:0045053">
    <property type="term" value="P:protein retention in Golgi apparatus"/>
    <property type="evidence" value="ECO:0007669"/>
    <property type="project" value="TreeGrafter"/>
</dbReference>
<evidence type="ECO:0000259" key="6">
    <source>
        <dbReference type="Pfam" id="PF25036"/>
    </source>
</evidence>
<evidence type="ECO:0000259" key="5">
    <source>
        <dbReference type="Pfam" id="PF12624"/>
    </source>
</evidence>
<dbReference type="PANTHER" id="PTHR16166:SF141">
    <property type="entry name" value="INTERMEMBRANE LIPID TRANSFER PROTEIN VPS13D"/>
    <property type="match status" value="1"/>
</dbReference>
<keyword evidence="2" id="KW-0813">Transport</keyword>
<dbReference type="PROSITE" id="PS50231">
    <property type="entry name" value="RICIN_B_LECTIN"/>
    <property type="match status" value="1"/>
</dbReference>
<evidence type="ECO:0000313" key="7">
    <source>
        <dbReference type="EMBL" id="KAK0393451.1"/>
    </source>
</evidence>
<dbReference type="SUPFAM" id="SSF50370">
    <property type="entry name" value="Ricin B-like lectins"/>
    <property type="match status" value="1"/>
</dbReference>
<feature type="region of interest" description="Disordered" evidence="4">
    <location>
        <begin position="438"/>
        <end position="491"/>
    </location>
</feature>
<dbReference type="GO" id="GO:0006623">
    <property type="term" value="P:protein targeting to vacuole"/>
    <property type="evidence" value="ECO:0007669"/>
    <property type="project" value="TreeGrafter"/>
</dbReference>
<evidence type="ECO:0000313" key="8">
    <source>
        <dbReference type="Proteomes" id="UP001175271"/>
    </source>
</evidence>
<evidence type="ECO:0000256" key="2">
    <source>
        <dbReference type="ARBA" id="ARBA00022448"/>
    </source>
</evidence>
<reference evidence="7" key="1">
    <citation type="submission" date="2023-06" db="EMBL/GenBank/DDBJ databases">
        <title>Genomic analysis of the entomopathogenic nematode Steinernema hermaphroditum.</title>
        <authorList>
            <person name="Schwarz E.M."/>
            <person name="Heppert J.K."/>
            <person name="Baniya A."/>
            <person name="Schwartz H.T."/>
            <person name="Tan C.-H."/>
            <person name="Antoshechkin I."/>
            <person name="Sternberg P.W."/>
            <person name="Goodrich-Blair H."/>
            <person name="Dillman A.R."/>
        </authorList>
    </citation>
    <scope>NUCLEOTIDE SEQUENCE</scope>
    <source>
        <strain evidence="7">PS9179</strain>
        <tissue evidence="7">Whole animal</tissue>
    </source>
</reference>